<dbReference type="AlphaFoldDB" id="A0A8X6FLX6"/>
<sequence length="88" mass="10161">MSDEAHFDLNDYVNKQNCRFWGSENPRATHQHQLHPSSVWGGVMANRVIGPYFFQNEDGTPETISETSYITMIENFLMPMAEQNPLKI</sequence>
<keyword evidence="2" id="KW-1185">Reference proteome</keyword>
<reference evidence="1" key="1">
    <citation type="submission" date="2020-07" db="EMBL/GenBank/DDBJ databases">
        <title>Multicomponent nature underlies the extraordinary mechanical properties of spider dragline silk.</title>
        <authorList>
            <person name="Kono N."/>
            <person name="Nakamura H."/>
            <person name="Mori M."/>
            <person name="Yoshida Y."/>
            <person name="Ohtoshi R."/>
            <person name="Malay A.D."/>
            <person name="Moran D.A.P."/>
            <person name="Tomita M."/>
            <person name="Numata K."/>
            <person name="Arakawa K."/>
        </authorList>
    </citation>
    <scope>NUCLEOTIDE SEQUENCE</scope>
</reference>
<dbReference type="PANTHER" id="PTHR47326:SF1">
    <property type="entry name" value="HTH PSQ-TYPE DOMAIN-CONTAINING PROTEIN"/>
    <property type="match status" value="1"/>
</dbReference>
<dbReference type="InterPro" id="IPR036397">
    <property type="entry name" value="RNaseH_sf"/>
</dbReference>
<dbReference type="Gene3D" id="3.30.420.10">
    <property type="entry name" value="Ribonuclease H-like superfamily/Ribonuclease H"/>
    <property type="match status" value="1"/>
</dbReference>
<comment type="caution">
    <text evidence="1">The sequence shown here is derived from an EMBL/GenBank/DDBJ whole genome shotgun (WGS) entry which is preliminary data.</text>
</comment>
<dbReference type="PANTHER" id="PTHR47326">
    <property type="entry name" value="TRANSPOSABLE ELEMENT TC3 TRANSPOSASE-LIKE PROTEIN"/>
    <property type="match status" value="1"/>
</dbReference>
<evidence type="ECO:0000313" key="2">
    <source>
        <dbReference type="Proteomes" id="UP000887116"/>
    </source>
</evidence>
<gene>
    <name evidence="1" type="primary">WN55_08618</name>
    <name evidence="1" type="ORF">TNCT_405821</name>
</gene>
<dbReference type="Proteomes" id="UP000887116">
    <property type="component" value="Unassembled WGS sequence"/>
</dbReference>
<name>A0A8X6FLX6_TRICU</name>
<protein>
    <submittedName>
        <fullName evidence="1">Uncharacterized protein</fullName>
    </submittedName>
</protein>
<evidence type="ECO:0000313" key="1">
    <source>
        <dbReference type="EMBL" id="GFQ83857.1"/>
    </source>
</evidence>
<dbReference type="OrthoDB" id="8019630at2759"/>
<accession>A0A8X6FLX6</accession>
<dbReference type="EMBL" id="BMAO01032670">
    <property type="protein sequence ID" value="GFQ83857.1"/>
    <property type="molecule type" value="Genomic_DNA"/>
</dbReference>
<dbReference type="GO" id="GO:0003676">
    <property type="term" value="F:nucleic acid binding"/>
    <property type="evidence" value="ECO:0007669"/>
    <property type="project" value="InterPro"/>
</dbReference>
<organism evidence="1 2">
    <name type="scientific">Trichonephila clavata</name>
    <name type="common">Joro spider</name>
    <name type="synonym">Nephila clavata</name>
    <dbReference type="NCBI Taxonomy" id="2740835"/>
    <lineage>
        <taxon>Eukaryota</taxon>
        <taxon>Metazoa</taxon>
        <taxon>Ecdysozoa</taxon>
        <taxon>Arthropoda</taxon>
        <taxon>Chelicerata</taxon>
        <taxon>Arachnida</taxon>
        <taxon>Araneae</taxon>
        <taxon>Araneomorphae</taxon>
        <taxon>Entelegynae</taxon>
        <taxon>Araneoidea</taxon>
        <taxon>Nephilidae</taxon>
        <taxon>Trichonephila</taxon>
    </lineage>
</organism>
<proteinExistence type="predicted"/>